<keyword evidence="1" id="KW-0812">Transmembrane</keyword>
<keyword evidence="1" id="KW-1133">Transmembrane helix</keyword>
<dbReference type="RefSeq" id="WP_382398130.1">
    <property type="nucleotide sequence ID" value="NZ_JBHSWH010000001.1"/>
</dbReference>
<protein>
    <recommendedName>
        <fullName evidence="4">DUF3592 domain-containing protein</fullName>
    </recommendedName>
</protein>
<feature type="transmembrane region" description="Helical" evidence="1">
    <location>
        <begin position="172"/>
        <end position="192"/>
    </location>
</feature>
<keyword evidence="3" id="KW-1185">Reference proteome</keyword>
<sequence length="230" mass="24845">MRRVSRWWIARMALLVVVLVVVGAAWFGGARDTSYNSLRGDIAAGRTDRVEVTGGLPAGAKGTAMVTYRWRAGGYWHVADATEASGPDATSGMSTTSDTSTVLYGDVASQLRAIAPHRDLQVVRTGSEIKGYSQIAGWRVPDWTVPVSILIWLGVLVVLVNGPEPRVATRWAWFWLLICPLSPLALVAFLIVSRSLRPTDESTGPLGKRLTGGWAFLLAFVVLGGVTLRL</sequence>
<evidence type="ECO:0000256" key="1">
    <source>
        <dbReference type="SAM" id="Phobius"/>
    </source>
</evidence>
<evidence type="ECO:0000313" key="3">
    <source>
        <dbReference type="Proteomes" id="UP001596298"/>
    </source>
</evidence>
<reference evidence="3" key="1">
    <citation type="journal article" date="2019" name="Int. J. Syst. Evol. Microbiol.">
        <title>The Global Catalogue of Microorganisms (GCM) 10K type strain sequencing project: providing services to taxonomists for standard genome sequencing and annotation.</title>
        <authorList>
            <consortium name="The Broad Institute Genomics Platform"/>
            <consortium name="The Broad Institute Genome Sequencing Center for Infectious Disease"/>
            <person name="Wu L."/>
            <person name="Ma J."/>
        </authorList>
    </citation>
    <scope>NUCLEOTIDE SEQUENCE [LARGE SCALE GENOMIC DNA]</scope>
    <source>
        <strain evidence="3">CCUG 58127</strain>
    </source>
</reference>
<dbReference type="EMBL" id="JBHSWH010000001">
    <property type="protein sequence ID" value="MFC6704161.1"/>
    <property type="molecule type" value="Genomic_DNA"/>
</dbReference>
<keyword evidence="1" id="KW-0472">Membrane</keyword>
<proteinExistence type="predicted"/>
<evidence type="ECO:0008006" key="4">
    <source>
        <dbReference type="Google" id="ProtNLM"/>
    </source>
</evidence>
<feature type="transmembrane region" description="Helical" evidence="1">
    <location>
        <begin position="212"/>
        <end position="228"/>
    </location>
</feature>
<dbReference type="Proteomes" id="UP001596298">
    <property type="component" value="Unassembled WGS sequence"/>
</dbReference>
<evidence type="ECO:0000313" key="2">
    <source>
        <dbReference type="EMBL" id="MFC6704161.1"/>
    </source>
</evidence>
<organism evidence="2 3">
    <name type="scientific">Flexivirga alba</name>
    <dbReference type="NCBI Taxonomy" id="702742"/>
    <lineage>
        <taxon>Bacteria</taxon>
        <taxon>Bacillati</taxon>
        <taxon>Actinomycetota</taxon>
        <taxon>Actinomycetes</taxon>
        <taxon>Micrococcales</taxon>
        <taxon>Dermacoccaceae</taxon>
        <taxon>Flexivirga</taxon>
    </lineage>
</organism>
<feature type="transmembrane region" description="Helical" evidence="1">
    <location>
        <begin position="12"/>
        <end position="29"/>
    </location>
</feature>
<accession>A0ABW2ABL3</accession>
<gene>
    <name evidence="2" type="ORF">ACFQDH_02455</name>
</gene>
<comment type="caution">
    <text evidence="2">The sequence shown here is derived from an EMBL/GenBank/DDBJ whole genome shotgun (WGS) entry which is preliminary data.</text>
</comment>
<name>A0ABW2ABL3_9MICO</name>
<feature type="transmembrane region" description="Helical" evidence="1">
    <location>
        <begin position="143"/>
        <end position="160"/>
    </location>
</feature>